<evidence type="ECO:0000256" key="1">
    <source>
        <dbReference type="SAM" id="MobiDB-lite"/>
    </source>
</evidence>
<sequence>MIVTAATVSHVSPPRSGKKAPSAGKIGEKRRFIGHLPLESTRSSHPRLDDPPAQSATLSYRYEAGRH</sequence>
<dbReference type="EMBL" id="ADGK01000010">
    <property type="protein sequence ID" value="EFE24774.1"/>
    <property type="molecule type" value="Genomic_DNA"/>
</dbReference>
<feature type="region of interest" description="Disordered" evidence="1">
    <location>
        <begin position="1"/>
        <end position="67"/>
    </location>
</feature>
<gene>
    <name evidence="2" type="ORF">EDWATA_00196</name>
</gene>
<name>D4F0H2_EDWTA</name>
<evidence type="ECO:0000313" key="3">
    <source>
        <dbReference type="Proteomes" id="UP000003692"/>
    </source>
</evidence>
<evidence type="ECO:0000313" key="2">
    <source>
        <dbReference type="EMBL" id="EFE24774.1"/>
    </source>
</evidence>
<comment type="caution">
    <text evidence="2">The sequence shown here is derived from an EMBL/GenBank/DDBJ whole genome shotgun (WGS) entry which is preliminary data.</text>
</comment>
<reference evidence="2 3" key="1">
    <citation type="submission" date="2010-02" db="EMBL/GenBank/DDBJ databases">
        <authorList>
            <person name="Weinstock G."/>
            <person name="Sodergren E."/>
            <person name="Clifton S."/>
            <person name="Fulton L."/>
            <person name="Fulton B."/>
            <person name="Courtney L."/>
            <person name="Fronick C."/>
            <person name="Harrison M."/>
            <person name="Strong C."/>
            <person name="Farmer C."/>
            <person name="Delahaunty K."/>
            <person name="Markovic C."/>
            <person name="Hall O."/>
            <person name="Minx P."/>
            <person name="Tomlinson C."/>
            <person name="Mitreva M."/>
            <person name="Nelson J."/>
            <person name="Hou S."/>
            <person name="Wollam A."/>
            <person name="Pepin K.H."/>
            <person name="Johnson M."/>
            <person name="Bhonagiri V."/>
            <person name="Zhang X."/>
            <person name="Suruliraj S."/>
            <person name="Warren W."/>
            <person name="Chinwalla A."/>
            <person name="Mardis E.R."/>
            <person name="Wilson R.K."/>
        </authorList>
    </citation>
    <scope>NUCLEOTIDE SEQUENCE [LARGE SCALE GENOMIC DNA]</scope>
    <source>
        <strain evidence="2 3">ATCC 23685</strain>
    </source>
</reference>
<dbReference type="HOGENOM" id="CLU_2805638_0_0_6"/>
<dbReference type="AlphaFoldDB" id="D4F0H2"/>
<accession>D4F0H2</accession>
<dbReference type="Proteomes" id="UP000003692">
    <property type="component" value="Unassembled WGS sequence"/>
</dbReference>
<organism evidence="2 3">
    <name type="scientific">Edwardsiella tarda ATCC 23685</name>
    <dbReference type="NCBI Taxonomy" id="500638"/>
    <lineage>
        <taxon>Bacteria</taxon>
        <taxon>Pseudomonadati</taxon>
        <taxon>Pseudomonadota</taxon>
        <taxon>Gammaproteobacteria</taxon>
        <taxon>Enterobacterales</taxon>
        <taxon>Hafniaceae</taxon>
        <taxon>Edwardsiella</taxon>
    </lineage>
</organism>
<feature type="compositionally biased region" description="Polar residues" evidence="1">
    <location>
        <begin position="1"/>
        <end position="10"/>
    </location>
</feature>
<proteinExistence type="predicted"/>
<protein>
    <submittedName>
        <fullName evidence="2">Uncharacterized protein</fullName>
    </submittedName>
</protein>